<gene>
    <name evidence="8" type="ORF">RB614_08445</name>
</gene>
<evidence type="ECO:0000256" key="5">
    <source>
        <dbReference type="ARBA" id="ARBA00023295"/>
    </source>
</evidence>
<reference evidence="8 9" key="1">
    <citation type="submission" date="2023-08" db="EMBL/GenBank/DDBJ databases">
        <title>Phytohabitans sansha sp. nov., isolated from marine sediment.</title>
        <authorList>
            <person name="Zhao Y."/>
            <person name="Yi K."/>
        </authorList>
    </citation>
    <scope>NUCLEOTIDE SEQUENCE [LARGE SCALE GENOMIC DNA]</scope>
    <source>
        <strain evidence="8 9">ZYX-F-186</strain>
    </source>
</reference>
<dbReference type="InterPro" id="IPR017853">
    <property type="entry name" value="GH"/>
</dbReference>
<dbReference type="InterPro" id="IPR015883">
    <property type="entry name" value="Glyco_hydro_20_cat"/>
</dbReference>
<dbReference type="PRINTS" id="PR00738">
    <property type="entry name" value="GLHYDRLASE20"/>
</dbReference>
<dbReference type="Gene3D" id="3.30.379.10">
    <property type="entry name" value="Chitobiase/beta-hexosaminidase domain 2-like"/>
    <property type="match status" value="1"/>
</dbReference>
<feature type="domain" description="Glycoside hydrolase family 20 catalytic" evidence="6">
    <location>
        <begin position="112"/>
        <end position="458"/>
    </location>
</feature>
<dbReference type="InterPro" id="IPR029018">
    <property type="entry name" value="Hex-like_dom2"/>
</dbReference>
<dbReference type="Pfam" id="PF02838">
    <property type="entry name" value="Glyco_hydro_20b"/>
    <property type="match status" value="1"/>
</dbReference>
<dbReference type="EC" id="3.2.1.52" evidence="3"/>
<evidence type="ECO:0000313" key="8">
    <source>
        <dbReference type="EMBL" id="MDQ7904552.1"/>
    </source>
</evidence>
<evidence type="ECO:0000313" key="9">
    <source>
        <dbReference type="Proteomes" id="UP001230908"/>
    </source>
</evidence>
<dbReference type="InterPro" id="IPR015882">
    <property type="entry name" value="HEX_bac_N"/>
</dbReference>
<dbReference type="SUPFAM" id="SSF51445">
    <property type="entry name" value="(Trans)glycosidases"/>
    <property type="match status" value="1"/>
</dbReference>
<accession>A0ABU0ZF20</accession>
<comment type="caution">
    <text evidence="8">The sequence shown here is derived from an EMBL/GenBank/DDBJ whole genome shotgun (WGS) entry which is preliminary data.</text>
</comment>
<sequence>MLLPRSADATVHDGHFELVEGAGVAGPPAIVDLVRELLPLPTADGDTLTFQTKPDQRLGAEGYHLSVTPDGVTATAATEDGLRWAVQSLLQLVPDGASRRLPCVEVTDRPVYPWRGSLLDVARWCHPMPFLYRYVDLLAMHKLNTLHLHLTDDQGWRFEVRKYPRLTEVGGFRRESPAGHAREGREDGVPHGGFYTQRELSDLVAYAARRGVRVMPEIDLPGHTQSAIAAYPELGNVPGRRLETRTTWGISSHILNLSDATISFVLDVLDEVVDVFPFEYVHIGGDEVPTEEWRANPDVLALAATLGLDDVRELQGWFAGRLAEHLAGHGRKVGVWDELVDRAAPAGATVFAWQAEHRVRVALDAGHPVVAAPQSHTYLDWAETVDDPDEPLAINGPLPLEKVYGYRPGAAKVGGEERGAGVIGVQGQLWSEYLPTTDLVEWRAFPRLAALAELGWSGPGGDFGEFRQRLAGHLGRLDRIGVRYRPL</sequence>
<dbReference type="EMBL" id="JAVHUY010000006">
    <property type="protein sequence ID" value="MDQ7904552.1"/>
    <property type="molecule type" value="Genomic_DNA"/>
</dbReference>
<dbReference type="InterPro" id="IPR025705">
    <property type="entry name" value="Beta_hexosaminidase_sua/sub"/>
</dbReference>
<name>A0ABU0ZF20_9ACTN</name>
<dbReference type="Pfam" id="PF00728">
    <property type="entry name" value="Glyco_hydro_20"/>
    <property type="match status" value="1"/>
</dbReference>
<dbReference type="CDD" id="cd06563">
    <property type="entry name" value="GH20_chitobiase-like"/>
    <property type="match status" value="1"/>
</dbReference>
<keyword evidence="9" id="KW-1185">Reference proteome</keyword>
<keyword evidence="4" id="KW-0378">Hydrolase</keyword>
<dbReference type="RefSeq" id="WP_308711820.1">
    <property type="nucleotide sequence ID" value="NZ_JAVHUY010000006.1"/>
</dbReference>
<evidence type="ECO:0000259" key="7">
    <source>
        <dbReference type="Pfam" id="PF02838"/>
    </source>
</evidence>
<keyword evidence="5" id="KW-0326">Glycosidase</keyword>
<organism evidence="8 9">
    <name type="scientific">Phytohabitans maris</name>
    <dbReference type="NCBI Taxonomy" id="3071409"/>
    <lineage>
        <taxon>Bacteria</taxon>
        <taxon>Bacillati</taxon>
        <taxon>Actinomycetota</taxon>
        <taxon>Actinomycetes</taxon>
        <taxon>Micromonosporales</taxon>
        <taxon>Micromonosporaceae</taxon>
    </lineage>
</organism>
<evidence type="ECO:0000256" key="1">
    <source>
        <dbReference type="ARBA" id="ARBA00001231"/>
    </source>
</evidence>
<dbReference type="PANTHER" id="PTHR22600:SF57">
    <property type="entry name" value="BETA-N-ACETYLHEXOSAMINIDASE"/>
    <property type="match status" value="1"/>
</dbReference>
<feature type="domain" description="Beta-hexosaminidase bacterial type N-terminal" evidence="7">
    <location>
        <begin position="45"/>
        <end position="108"/>
    </location>
</feature>
<comment type="catalytic activity">
    <reaction evidence="1">
        <text>Hydrolysis of terminal non-reducing N-acetyl-D-hexosamine residues in N-acetyl-beta-D-hexosaminides.</text>
        <dbReference type="EC" id="3.2.1.52"/>
    </reaction>
</comment>
<evidence type="ECO:0000256" key="2">
    <source>
        <dbReference type="ARBA" id="ARBA00006285"/>
    </source>
</evidence>
<evidence type="ECO:0000259" key="6">
    <source>
        <dbReference type="Pfam" id="PF00728"/>
    </source>
</evidence>
<dbReference type="SUPFAM" id="SSF55545">
    <property type="entry name" value="beta-N-acetylhexosaminidase-like domain"/>
    <property type="match status" value="1"/>
</dbReference>
<comment type="similarity">
    <text evidence="2">Belongs to the glycosyl hydrolase 20 family.</text>
</comment>
<protein>
    <recommendedName>
        <fullName evidence="3">beta-N-acetylhexosaminidase</fullName>
        <ecNumber evidence="3">3.2.1.52</ecNumber>
    </recommendedName>
</protein>
<dbReference type="PANTHER" id="PTHR22600">
    <property type="entry name" value="BETA-HEXOSAMINIDASE"/>
    <property type="match status" value="1"/>
</dbReference>
<evidence type="ECO:0000256" key="4">
    <source>
        <dbReference type="ARBA" id="ARBA00022801"/>
    </source>
</evidence>
<dbReference type="Proteomes" id="UP001230908">
    <property type="component" value="Unassembled WGS sequence"/>
</dbReference>
<dbReference type="Gene3D" id="3.20.20.80">
    <property type="entry name" value="Glycosidases"/>
    <property type="match status" value="1"/>
</dbReference>
<evidence type="ECO:0000256" key="3">
    <source>
        <dbReference type="ARBA" id="ARBA00012663"/>
    </source>
</evidence>
<proteinExistence type="inferred from homology"/>